<evidence type="ECO:0000313" key="1">
    <source>
        <dbReference type="EMBL" id="RZC66242.1"/>
    </source>
</evidence>
<sequence length="242" mass="27268">MLPQSPSPASPRPDLHALVPFAEPEYDDDYYEEMIHNVDFEDPDPKWSDWGSNPFGFPASSSQKKYAISFFDGEEYQQEGFHSDSSLDSARTISEDWLVEANNILEDPVKEIMPLPLSQPAELQQTFSPSIFLVSDIEESELFPNTDLRSPAIKRLNPEKQSYLHSVGIGSSSGPESSRIVISEEHDQWTNIFQSAKRFKLDSMDQTINIPSIISIIYTFNISSVEEKSTRHTTFASPAATL</sequence>
<dbReference type="Proteomes" id="UP000316621">
    <property type="component" value="Chromosome 6"/>
</dbReference>
<protein>
    <submittedName>
        <fullName evidence="1">Uncharacterized protein</fullName>
    </submittedName>
</protein>
<keyword evidence="2" id="KW-1185">Reference proteome</keyword>
<evidence type="ECO:0000313" key="2">
    <source>
        <dbReference type="Proteomes" id="UP000316621"/>
    </source>
</evidence>
<dbReference type="EMBL" id="CM010720">
    <property type="protein sequence ID" value="RZC66242.1"/>
    <property type="molecule type" value="Genomic_DNA"/>
</dbReference>
<proteinExistence type="predicted"/>
<gene>
    <name evidence="1" type="ORF">C5167_009936</name>
</gene>
<reference evidence="1 2" key="1">
    <citation type="journal article" date="2018" name="Science">
        <title>The opium poppy genome and morphinan production.</title>
        <authorList>
            <person name="Guo L."/>
            <person name="Winzer T."/>
            <person name="Yang X."/>
            <person name="Li Y."/>
            <person name="Ning Z."/>
            <person name="He Z."/>
            <person name="Teodor R."/>
            <person name="Lu Y."/>
            <person name="Bowser T.A."/>
            <person name="Graham I.A."/>
            <person name="Ye K."/>
        </authorList>
    </citation>
    <scope>NUCLEOTIDE SEQUENCE [LARGE SCALE GENOMIC DNA]</scope>
    <source>
        <strain evidence="2">cv. HN1</strain>
        <tissue evidence="1">Leaves</tissue>
    </source>
</reference>
<accession>A0A4Y7K1M7</accession>
<organism evidence="1 2">
    <name type="scientific">Papaver somniferum</name>
    <name type="common">Opium poppy</name>
    <dbReference type="NCBI Taxonomy" id="3469"/>
    <lineage>
        <taxon>Eukaryota</taxon>
        <taxon>Viridiplantae</taxon>
        <taxon>Streptophyta</taxon>
        <taxon>Embryophyta</taxon>
        <taxon>Tracheophyta</taxon>
        <taxon>Spermatophyta</taxon>
        <taxon>Magnoliopsida</taxon>
        <taxon>Ranunculales</taxon>
        <taxon>Papaveraceae</taxon>
        <taxon>Papaveroideae</taxon>
        <taxon>Papaver</taxon>
    </lineage>
</organism>
<dbReference type="Gramene" id="RZC66242">
    <property type="protein sequence ID" value="RZC66242"/>
    <property type="gene ID" value="C5167_009936"/>
</dbReference>
<dbReference type="AlphaFoldDB" id="A0A4Y7K1M7"/>
<name>A0A4Y7K1M7_PAPSO</name>